<dbReference type="Pfam" id="PF12796">
    <property type="entry name" value="Ank_2"/>
    <property type="match status" value="1"/>
</dbReference>
<evidence type="ECO:0000259" key="5">
    <source>
        <dbReference type="Pfam" id="PF13962"/>
    </source>
</evidence>
<dbReference type="AlphaFoldDB" id="A0A6A1WNQ4"/>
<feature type="coiled-coil region" evidence="2">
    <location>
        <begin position="872"/>
        <end position="931"/>
    </location>
</feature>
<comment type="caution">
    <text evidence="6">The sequence shown here is derived from an EMBL/GenBank/DDBJ whole genome shotgun (WGS) entry which is preliminary data.</text>
</comment>
<sequence>METEATPVCAIGFEVLIDKQNYMYWSARVKTYLIAHDLWDIVAKGREPQKQEDDEAVCRVWRRKNSMALHLIQISCGQAAYSKIQKESSAKKAWDALAKEYDTQNNTNPGKDNNIGRAPHLGHEHREPLHHAVRSGNWDKVKEFLDSRHNAVSEKITHKGETALHVAVISGHAQIVDKLVELMPEKSLEIVDNGGYTALHHAVTRGKYLHAESMLKKNMKLATLRNPKGNIPVVSAFCQGEIDTARFLYYRIPVEEIVREEDHNAATLLTHAIYTSNLDIAWDLLKRSPDLALALDKDGDSPLLALASMPNLFGNGNRLRFWKRWIYKCCINIQWDCASDIGVVLDMPQTEKGQKDELKTVRPVYDKIIASFHDHDMKVAARLRHLASVARNFLGIDELYMMKLNHKISNELLLRMCEHISTLNSQQKRKGRVYTALIRATKKGMFEFVSMMLKEDQTLVWTKDAKFRNLILLAILHRQAEIVSLIFELDQKGSLSCNLDDDNNSMLHMVGMSADSTMLNRIAGAALQMQKELQWFKEVEEIVHPTVKEAENSDSLTARELFTKNHKTLLKEGERWMKDTATSCTVVGALIVTIMFAVAFTVPGGNNQDTGLPILANNKFFKIFIICDTLSLFSSSTSVLMFLGILTSRYAEDDFLESLPRKMIIGLSTLFFSIVTMMMAFSFALYTLLPKQPWIFFPATCLASVPVTLFLLLQTPLLFDMYKSTYISSILDRKSVTLRCELTLPIRRQEHDSTKAQKQIEPIRDRANGVESYRLSVNDQDPQTGSFVAEAFMVQLVEIGGIASVLEPGPEGALTRRFARRAVVAVEEASRPSTSALEAPMEMGALAVPPPWMTQLFADFDSRVGATMKATLQPFERRMQSMEEQLKELRTAFDGECTVTMLRNKSVVAQMADVSEQLEEIKKTLDDFKMEADP</sequence>
<feature type="transmembrane region" description="Helical" evidence="4">
    <location>
        <begin position="694"/>
        <end position="713"/>
    </location>
</feature>
<evidence type="ECO:0000256" key="4">
    <source>
        <dbReference type="SAM" id="Phobius"/>
    </source>
</evidence>
<feature type="compositionally biased region" description="Basic and acidic residues" evidence="3">
    <location>
        <begin position="121"/>
        <end position="130"/>
    </location>
</feature>
<name>A0A6A1WNQ4_9ROSI</name>
<dbReference type="InterPro" id="IPR002110">
    <property type="entry name" value="Ankyrin_rpt"/>
</dbReference>
<dbReference type="GO" id="GO:0016020">
    <property type="term" value="C:membrane"/>
    <property type="evidence" value="ECO:0007669"/>
    <property type="project" value="TreeGrafter"/>
</dbReference>
<dbReference type="Gene3D" id="1.25.40.20">
    <property type="entry name" value="Ankyrin repeat-containing domain"/>
    <property type="match status" value="2"/>
</dbReference>
<keyword evidence="4" id="KW-0472">Membrane</keyword>
<dbReference type="InterPro" id="IPR026961">
    <property type="entry name" value="PGG_dom"/>
</dbReference>
<accession>A0A6A1WNQ4</accession>
<feature type="region of interest" description="Disordered" evidence="3">
    <location>
        <begin position="102"/>
        <end position="132"/>
    </location>
</feature>
<evidence type="ECO:0000256" key="3">
    <source>
        <dbReference type="SAM" id="MobiDB-lite"/>
    </source>
</evidence>
<keyword evidence="7" id="KW-1185">Reference proteome</keyword>
<evidence type="ECO:0000256" key="1">
    <source>
        <dbReference type="PROSITE-ProRule" id="PRU00023"/>
    </source>
</evidence>
<evidence type="ECO:0000256" key="2">
    <source>
        <dbReference type="SAM" id="Coils"/>
    </source>
</evidence>
<feature type="domain" description="PGG" evidence="5">
    <location>
        <begin position="575"/>
        <end position="687"/>
    </location>
</feature>
<evidence type="ECO:0000313" key="7">
    <source>
        <dbReference type="Proteomes" id="UP000516437"/>
    </source>
</evidence>
<keyword evidence="2" id="KW-0175">Coiled coil</keyword>
<proteinExistence type="predicted"/>
<dbReference type="SUPFAM" id="SSF48403">
    <property type="entry name" value="Ankyrin repeat"/>
    <property type="match status" value="1"/>
</dbReference>
<feature type="transmembrane region" description="Helical" evidence="4">
    <location>
        <begin position="620"/>
        <end position="643"/>
    </location>
</feature>
<keyword evidence="4" id="KW-1133">Transmembrane helix</keyword>
<dbReference type="OrthoDB" id="8063676at2759"/>
<dbReference type="Proteomes" id="UP000516437">
    <property type="component" value="Chromosome 1"/>
</dbReference>
<feature type="repeat" description="ANK" evidence="1">
    <location>
        <begin position="159"/>
        <end position="181"/>
    </location>
</feature>
<dbReference type="Pfam" id="PF14223">
    <property type="entry name" value="Retrotran_gag_2"/>
    <property type="match status" value="1"/>
</dbReference>
<feature type="transmembrane region" description="Helical" evidence="4">
    <location>
        <begin position="580"/>
        <end position="600"/>
    </location>
</feature>
<evidence type="ECO:0000313" key="6">
    <source>
        <dbReference type="EMBL" id="KAB1225368.1"/>
    </source>
</evidence>
<keyword evidence="1" id="KW-0040">ANK repeat</keyword>
<dbReference type="SMART" id="SM00248">
    <property type="entry name" value="ANK"/>
    <property type="match status" value="6"/>
</dbReference>
<organism evidence="6 7">
    <name type="scientific">Morella rubra</name>
    <name type="common">Chinese bayberry</name>
    <dbReference type="NCBI Taxonomy" id="262757"/>
    <lineage>
        <taxon>Eukaryota</taxon>
        <taxon>Viridiplantae</taxon>
        <taxon>Streptophyta</taxon>
        <taxon>Embryophyta</taxon>
        <taxon>Tracheophyta</taxon>
        <taxon>Spermatophyta</taxon>
        <taxon>Magnoliopsida</taxon>
        <taxon>eudicotyledons</taxon>
        <taxon>Gunneridae</taxon>
        <taxon>Pentapetalae</taxon>
        <taxon>rosids</taxon>
        <taxon>fabids</taxon>
        <taxon>Fagales</taxon>
        <taxon>Myricaceae</taxon>
        <taxon>Morella</taxon>
    </lineage>
</organism>
<keyword evidence="4" id="KW-0812">Transmembrane</keyword>
<dbReference type="PROSITE" id="PS50088">
    <property type="entry name" value="ANK_REPEAT"/>
    <property type="match status" value="1"/>
</dbReference>
<dbReference type="PANTHER" id="PTHR24177:SF329">
    <property type="entry name" value="ANKYRIN REPEAT PROTEIN"/>
    <property type="match status" value="1"/>
</dbReference>
<dbReference type="EMBL" id="RXIC02000019">
    <property type="protein sequence ID" value="KAB1225368.1"/>
    <property type="molecule type" value="Genomic_DNA"/>
</dbReference>
<dbReference type="PROSITE" id="PS50297">
    <property type="entry name" value="ANK_REP_REGION"/>
    <property type="match status" value="1"/>
</dbReference>
<dbReference type="InterPro" id="IPR036770">
    <property type="entry name" value="Ankyrin_rpt-contain_sf"/>
</dbReference>
<feature type="transmembrane region" description="Helical" evidence="4">
    <location>
        <begin position="664"/>
        <end position="688"/>
    </location>
</feature>
<dbReference type="PANTHER" id="PTHR24177">
    <property type="entry name" value="CASKIN"/>
    <property type="match status" value="1"/>
</dbReference>
<gene>
    <name evidence="6" type="ORF">CJ030_MR1G015692</name>
</gene>
<protein>
    <recommendedName>
        <fullName evidence="5">PGG domain-containing protein</fullName>
    </recommendedName>
</protein>
<reference evidence="6 7" key="1">
    <citation type="journal article" date="2019" name="Plant Biotechnol. J.">
        <title>The red bayberry genome and genetic basis of sex determination.</title>
        <authorList>
            <person name="Jia H.M."/>
            <person name="Jia H.J."/>
            <person name="Cai Q.L."/>
            <person name="Wang Y."/>
            <person name="Zhao H.B."/>
            <person name="Yang W.F."/>
            <person name="Wang G.Y."/>
            <person name="Li Y.H."/>
            <person name="Zhan D.L."/>
            <person name="Shen Y.T."/>
            <person name="Niu Q.F."/>
            <person name="Chang L."/>
            <person name="Qiu J."/>
            <person name="Zhao L."/>
            <person name="Xie H.B."/>
            <person name="Fu W.Y."/>
            <person name="Jin J."/>
            <person name="Li X.W."/>
            <person name="Jiao Y."/>
            <person name="Zhou C.C."/>
            <person name="Tu T."/>
            <person name="Chai C.Y."/>
            <person name="Gao J.L."/>
            <person name="Fan L.J."/>
            <person name="van de Weg E."/>
            <person name="Wang J.Y."/>
            <person name="Gao Z.S."/>
        </authorList>
    </citation>
    <scope>NUCLEOTIDE SEQUENCE [LARGE SCALE GENOMIC DNA]</scope>
    <source>
        <tissue evidence="6">Leaves</tissue>
    </source>
</reference>
<dbReference type="Pfam" id="PF13962">
    <property type="entry name" value="PGG"/>
    <property type="match status" value="1"/>
</dbReference>